<organism evidence="1">
    <name type="scientific">marine sediment metagenome</name>
    <dbReference type="NCBI Taxonomy" id="412755"/>
    <lineage>
        <taxon>unclassified sequences</taxon>
        <taxon>metagenomes</taxon>
        <taxon>ecological metagenomes</taxon>
    </lineage>
</organism>
<name>A0A0F8ZSP7_9ZZZZ</name>
<evidence type="ECO:0000313" key="1">
    <source>
        <dbReference type="EMBL" id="KKK89005.1"/>
    </source>
</evidence>
<proteinExistence type="predicted"/>
<comment type="caution">
    <text evidence="1">The sequence shown here is derived from an EMBL/GenBank/DDBJ whole genome shotgun (WGS) entry which is preliminary data.</text>
</comment>
<gene>
    <name evidence="1" type="ORF">LCGC14_2737470</name>
</gene>
<protein>
    <submittedName>
        <fullName evidence="1">Uncharacterized protein</fullName>
    </submittedName>
</protein>
<dbReference type="AlphaFoldDB" id="A0A0F8ZSP7"/>
<dbReference type="EMBL" id="LAZR01049711">
    <property type="protein sequence ID" value="KKK89005.1"/>
    <property type="molecule type" value="Genomic_DNA"/>
</dbReference>
<sequence>MGCKLIGTMIAMGAVAVVCNFGPAGTGQAQAGDHHRSSPELFYNYYVPPGGCGGVGAQLYLSPRPTPPVVGHTYVTYPPLMPHEWLYPHSRTYIRRNAAGGITRTHVTWTRSLFDFGWLHGERSLLPSPPLTPKRSFHAGWAR</sequence>
<reference evidence="1" key="1">
    <citation type="journal article" date="2015" name="Nature">
        <title>Complex archaea that bridge the gap between prokaryotes and eukaryotes.</title>
        <authorList>
            <person name="Spang A."/>
            <person name="Saw J.H."/>
            <person name="Jorgensen S.L."/>
            <person name="Zaremba-Niedzwiedzka K."/>
            <person name="Martijn J."/>
            <person name="Lind A.E."/>
            <person name="van Eijk R."/>
            <person name="Schleper C."/>
            <person name="Guy L."/>
            <person name="Ettema T.J."/>
        </authorList>
    </citation>
    <scope>NUCLEOTIDE SEQUENCE</scope>
</reference>
<accession>A0A0F8ZSP7</accession>